<protein>
    <submittedName>
        <fullName evidence="2">LuxR family transcriptional regulator</fullName>
    </submittedName>
</protein>
<comment type="caution">
    <text evidence="2">The sequence shown here is derived from an EMBL/GenBank/DDBJ whole genome shotgun (WGS) entry which is preliminary data.</text>
</comment>
<dbReference type="EMBL" id="WLYI01000003">
    <property type="protein sequence ID" value="MTD18095.1"/>
    <property type="molecule type" value="Genomic_DNA"/>
</dbReference>
<dbReference type="GO" id="GO:0003677">
    <property type="term" value="F:DNA binding"/>
    <property type="evidence" value="ECO:0007669"/>
    <property type="project" value="InterPro"/>
</dbReference>
<gene>
    <name evidence="2" type="ORF">GIR22_02920</name>
</gene>
<organism evidence="2 3">
    <name type="scientific">Pseudomonas karstica</name>
    <dbReference type="NCBI Taxonomy" id="1055468"/>
    <lineage>
        <taxon>Bacteria</taxon>
        <taxon>Pseudomonadati</taxon>
        <taxon>Pseudomonadota</taxon>
        <taxon>Gammaproteobacteria</taxon>
        <taxon>Pseudomonadales</taxon>
        <taxon>Pseudomonadaceae</taxon>
        <taxon>Pseudomonas</taxon>
    </lineage>
</organism>
<dbReference type="Gene3D" id="1.10.10.10">
    <property type="entry name" value="Winged helix-like DNA-binding domain superfamily/Winged helix DNA-binding domain"/>
    <property type="match status" value="1"/>
</dbReference>
<dbReference type="InterPro" id="IPR000792">
    <property type="entry name" value="Tscrpt_reg_LuxR_C"/>
</dbReference>
<name>A0A7X2RRW5_9PSED</name>
<keyword evidence="3" id="KW-1185">Reference proteome</keyword>
<feature type="domain" description="HTH luxR-type" evidence="1">
    <location>
        <begin position="211"/>
        <end position="268"/>
    </location>
</feature>
<dbReference type="Pfam" id="PF00196">
    <property type="entry name" value="GerE"/>
    <property type="match status" value="1"/>
</dbReference>
<evidence type="ECO:0000313" key="2">
    <source>
        <dbReference type="EMBL" id="MTD18095.1"/>
    </source>
</evidence>
<dbReference type="PRINTS" id="PR00038">
    <property type="entry name" value="HTHLUXR"/>
</dbReference>
<sequence>MNLQKLFPHVGKAIASTGNRNFPRMLHDLILTELPIEVTHITEQWIDARNTQELSTLNLDCMGINNTCAESKIDTHPARKPFLLSGDIFFEHATPKILPGSPRSLLDSEHIDKTPPLSSATTQLQLTSNKNGHRYVLSVYRSPLSQGFSVQECALFKDLSCLLLPMVEEHFAALLPPELPRHDNYLALGSPENGGMDALRQRFADRLLQSGLNLSSRETEVCVGLLAGRTAPELAEQLDLKVNTVESYLKRAAIKMGIGGRRSLIRWMHSVDTNPSSVEWATNNVTRQAV</sequence>
<evidence type="ECO:0000259" key="1">
    <source>
        <dbReference type="SMART" id="SM00421"/>
    </source>
</evidence>
<accession>A0A7X2RRW5</accession>
<dbReference type="AlphaFoldDB" id="A0A7X2RRW5"/>
<dbReference type="InterPro" id="IPR036388">
    <property type="entry name" value="WH-like_DNA-bd_sf"/>
</dbReference>
<dbReference type="OrthoDB" id="6937102at2"/>
<dbReference type="Proteomes" id="UP000431485">
    <property type="component" value="Unassembled WGS sequence"/>
</dbReference>
<dbReference type="GO" id="GO:0006355">
    <property type="term" value="P:regulation of DNA-templated transcription"/>
    <property type="evidence" value="ECO:0007669"/>
    <property type="project" value="InterPro"/>
</dbReference>
<dbReference type="InterPro" id="IPR016032">
    <property type="entry name" value="Sig_transdc_resp-reg_C-effctor"/>
</dbReference>
<reference evidence="2 3" key="1">
    <citation type="submission" date="2019-11" db="EMBL/GenBank/DDBJ databases">
        <title>Pseudmonas karstica sp. nov. and Pseudomonas spelaei sp. nov. from caves.</title>
        <authorList>
            <person name="Zeman M."/>
        </authorList>
    </citation>
    <scope>NUCLEOTIDE SEQUENCE [LARGE SCALE GENOMIC DNA]</scope>
    <source>
        <strain evidence="2 3">CCM 7891</strain>
    </source>
</reference>
<dbReference type="SMART" id="SM00421">
    <property type="entry name" value="HTH_LUXR"/>
    <property type="match status" value="1"/>
</dbReference>
<proteinExistence type="predicted"/>
<dbReference type="RefSeq" id="WP_154741855.1">
    <property type="nucleotide sequence ID" value="NZ_JBHSTG010000046.1"/>
</dbReference>
<dbReference type="SUPFAM" id="SSF46894">
    <property type="entry name" value="C-terminal effector domain of the bipartite response regulators"/>
    <property type="match status" value="1"/>
</dbReference>
<evidence type="ECO:0000313" key="3">
    <source>
        <dbReference type="Proteomes" id="UP000431485"/>
    </source>
</evidence>